<evidence type="ECO:0000313" key="3">
    <source>
        <dbReference type="Proteomes" id="UP001595798"/>
    </source>
</evidence>
<protein>
    <submittedName>
        <fullName evidence="2">Uncharacterized protein</fullName>
    </submittedName>
</protein>
<evidence type="ECO:0000256" key="1">
    <source>
        <dbReference type="SAM" id="MobiDB-lite"/>
    </source>
</evidence>
<gene>
    <name evidence="2" type="ORF">ACFOZ5_15700</name>
</gene>
<dbReference type="Proteomes" id="UP001595798">
    <property type="component" value="Unassembled WGS sequence"/>
</dbReference>
<proteinExistence type="predicted"/>
<sequence length="78" mass="8415">MTADTPPDENGRARDRRFSVSSNRGAASHRLRYVEAGGASVDTEECSFCQSNPELDWQAESASPAGDTTNAGKRPKQD</sequence>
<feature type="compositionally biased region" description="Basic and acidic residues" evidence="1">
    <location>
        <begin position="9"/>
        <end position="18"/>
    </location>
</feature>
<accession>A0ABV8QL23</accession>
<keyword evidence="3" id="KW-1185">Reference proteome</keyword>
<feature type="region of interest" description="Disordered" evidence="1">
    <location>
        <begin position="1"/>
        <end position="27"/>
    </location>
</feature>
<organism evidence="2 3">
    <name type="scientific">Marinobacter lacisalsi</name>
    <dbReference type="NCBI Taxonomy" id="475979"/>
    <lineage>
        <taxon>Bacteria</taxon>
        <taxon>Pseudomonadati</taxon>
        <taxon>Pseudomonadota</taxon>
        <taxon>Gammaproteobacteria</taxon>
        <taxon>Pseudomonadales</taxon>
        <taxon>Marinobacteraceae</taxon>
        <taxon>Marinobacter</taxon>
    </lineage>
</organism>
<feature type="region of interest" description="Disordered" evidence="1">
    <location>
        <begin position="55"/>
        <end position="78"/>
    </location>
</feature>
<evidence type="ECO:0000313" key="2">
    <source>
        <dbReference type="EMBL" id="MFC4260463.1"/>
    </source>
</evidence>
<name>A0ABV8QL23_9GAMM</name>
<dbReference type="EMBL" id="JBHSDI010000057">
    <property type="protein sequence ID" value="MFC4260463.1"/>
    <property type="molecule type" value="Genomic_DNA"/>
</dbReference>
<comment type="caution">
    <text evidence="2">The sequence shown here is derived from an EMBL/GenBank/DDBJ whole genome shotgun (WGS) entry which is preliminary data.</text>
</comment>
<reference evidence="3" key="1">
    <citation type="journal article" date="2019" name="Int. J. Syst. Evol. Microbiol.">
        <title>The Global Catalogue of Microorganisms (GCM) 10K type strain sequencing project: providing services to taxonomists for standard genome sequencing and annotation.</title>
        <authorList>
            <consortium name="The Broad Institute Genomics Platform"/>
            <consortium name="The Broad Institute Genome Sequencing Center for Infectious Disease"/>
            <person name="Wu L."/>
            <person name="Ma J."/>
        </authorList>
    </citation>
    <scope>NUCLEOTIDE SEQUENCE [LARGE SCALE GENOMIC DNA]</scope>
    <source>
        <strain evidence="3">CECT 7297</strain>
    </source>
</reference>
<dbReference type="RefSeq" id="WP_379889005.1">
    <property type="nucleotide sequence ID" value="NZ_JBHSDI010000057.1"/>
</dbReference>